<dbReference type="Pfam" id="PF03807">
    <property type="entry name" value="F420_oxidored"/>
    <property type="match status" value="1"/>
</dbReference>
<dbReference type="PANTHER" id="PTHR14239:SF10">
    <property type="entry name" value="REDUCTASE"/>
    <property type="match status" value="1"/>
</dbReference>
<evidence type="ECO:0000313" key="3">
    <source>
        <dbReference type="EMBL" id="RMB01998.1"/>
    </source>
</evidence>
<dbReference type="PANTHER" id="PTHR14239">
    <property type="entry name" value="DUDULIN-RELATED"/>
    <property type="match status" value="1"/>
</dbReference>
<dbReference type="InterPro" id="IPR028939">
    <property type="entry name" value="P5C_Rdtase_cat_N"/>
</dbReference>
<dbReference type="GO" id="GO:0016491">
    <property type="term" value="F:oxidoreductase activity"/>
    <property type="evidence" value="ECO:0007669"/>
    <property type="project" value="UniProtKB-KW"/>
</dbReference>
<dbReference type="Gene3D" id="3.40.50.720">
    <property type="entry name" value="NAD(P)-binding Rossmann-like Domain"/>
    <property type="match status" value="1"/>
</dbReference>
<reference evidence="3 4" key="1">
    <citation type="submission" date="2018-10" db="EMBL/GenBank/DDBJ databases">
        <title>Genomic Encyclopedia of Archaeal and Bacterial Type Strains, Phase II (KMG-II): from individual species to whole genera.</title>
        <authorList>
            <person name="Goeker M."/>
        </authorList>
    </citation>
    <scope>NUCLEOTIDE SEQUENCE [LARGE SCALE GENOMIC DNA]</scope>
    <source>
        <strain evidence="3 4">DSM 25217</strain>
    </source>
</reference>
<dbReference type="RefSeq" id="WP_121940134.1">
    <property type="nucleotide sequence ID" value="NZ_REFR01000015.1"/>
</dbReference>
<dbReference type="InParanoid" id="A0A3M0BX45"/>
<dbReference type="OrthoDB" id="7557417at2"/>
<comment type="caution">
    <text evidence="3">The sequence shown here is derived from an EMBL/GenBank/DDBJ whole genome shotgun (WGS) entry which is preliminary data.</text>
</comment>
<dbReference type="InterPro" id="IPR036291">
    <property type="entry name" value="NAD(P)-bd_dom_sf"/>
</dbReference>
<protein>
    <recommendedName>
        <fullName evidence="2">Pyrroline-5-carboxylate reductase catalytic N-terminal domain-containing protein</fullName>
    </recommendedName>
</protein>
<accession>A0A3M0BX45</accession>
<evidence type="ECO:0000259" key="2">
    <source>
        <dbReference type="Pfam" id="PF03807"/>
    </source>
</evidence>
<keyword evidence="1" id="KW-0560">Oxidoreductase</keyword>
<dbReference type="AlphaFoldDB" id="A0A3M0BX45"/>
<dbReference type="InterPro" id="IPR051267">
    <property type="entry name" value="STEAP_metalloreductase"/>
</dbReference>
<evidence type="ECO:0000256" key="1">
    <source>
        <dbReference type="ARBA" id="ARBA00023002"/>
    </source>
</evidence>
<dbReference type="SUPFAM" id="SSF51735">
    <property type="entry name" value="NAD(P)-binding Rossmann-fold domains"/>
    <property type="match status" value="1"/>
</dbReference>
<dbReference type="EMBL" id="REFR01000015">
    <property type="protein sequence ID" value="RMB01998.1"/>
    <property type="molecule type" value="Genomic_DNA"/>
</dbReference>
<name>A0A3M0BX45_9PROT</name>
<keyword evidence="4" id="KW-1185">Reference proteome</keyword>
<dbReference type="Proteomes" id="UP000271227">
    <property type="component" value="Unassembled WGS sequence"/>
</dbReference>
<evidence type="ECO:0000313" key="4">
    <source>
        <dbReference type="Proteomes" id="UP000271227"/>
    </source>
</evidence>
<proteinExistence type="predicted"/>
<organism evidence="3 4">
    <name type="scientific">Eilatimonas milleporae</name>
    <dbReference type="NCBI Taxonomy" id="911205"/>
    <lineage>
        <taxon>Bacteria</taxon>
        <taxon>Pseudomonadati</taxon>
        <taxon>Pseudomonadota</taxon>
        <taxon>Alphaproteobacteria</taxon>
        <taxon>Kordiimonadales</taxon>
        <taxon>Kordiimonadaceae</taxon>
        <taxon>Eilatimonas</taxon>
    </lineage>
</organism>
<gene>
    <name evidence="3" type="ORF">BXY39_3508</name>
</gene>
<sequence length="210" mass="21732">MRIGIVGSGAIGGPLGRLWANAGHDVMFSSRRPDQLRTLVTAAGSKARAGSANEAMDFGQIVLEAVPFAASLDLPADRLAGKALISASNYYPQRDGEIDLGGVSQSEALAQRLPGVTVVKAFNMMFAEEIEARANGDTNASLAIYFAGDSADAKSTAASLIEAAKFAPVDAGPLAAGWIFESGGPLYAKRMSTDEAKSKLENLARNGAPS</sequence>
<feature type="domain" description="Pyrroline-5-carboxylate reductase catalytic N-terminal" evidence="2">
    <location>
        <begin position="2"/>
        <end position="90"/>
    </location>
</feature>